<feature type="region of interest" description="Disordered" evidence="5">
    <location>
        <begin position="418"/>
        <end position="446"/>
    </location>
</feature>
<dbReference type="RefSeq" id="XP_012890742.1">
    <property type="nucleotide sequence ID" value="XM_013035288.1"/>
</dbReference>
<evidence type="ECO:0000313" key="8">
    <source>
        <dbReference type="Proteomes" id="UP000081671"/>
    </source>
</evidence>
<dbReference type="InterPro" id="IPR025891">
    <property type="entry name" value="Dppa2/4_C_dom"/>
</dbReference>
<evidence type="ECO:0000256" key="4">
    <source>
        <dbReference type="ARBA" id="ARBA00023242"/>
    </source>
</evidence>
<proteinExistence type="predicted"/>
<dbReference type="GO" id="GO:0005634">
    <property type="term" value="C:nucleus"/>
    <property type="evidence" value="ECO:0007669"/>
    <property type="project" value="UniProtKB-SubCell"/>
</dbReference>
<evidence type="ECO:0000256" key="5">
    <source>
        <dbReference type="SAM" id="MobiDB-lite"/>
    </source>
</evidence>
<evidence type="ECO:0000256" key="3">
    <source>
        <dbReference type="ARBA" id="ARBA00023163"/>
    </source>
</evidence>
<name>A0A1S3GS18_DIPOR</name>
<dbReference type="Pfam" id="PF14047">
    <property type="entry name" value="DCR"/>
    <property type="match status" value="1"/>
</dbReference>
<dbReference type="GO" id="GO:0048731">
    <property type="term" value="P:system development"/>
    <property type="evidence" value="ECO:0007669"/>
    <property type="project" value="TreeGrafter"/>
</dbReference>
<dbReference type="OrthoDB" id="5964929at2759"/>
<keyword evidence="4" id="KW-0539">Nucleus</keyword>
<evidence type="ECO:0000259" key="7">
    <source>
        <dbReference type="Pfam" id="PF14049"/>
    </source>
</evidence>
<dbReference type="GO" id="GO:0003682">
    <property type="term" value="F:chromatin binding"/>
    <property type="evidence" value="ECO:0007669"/>
    <property type="project" value="InterPro"/>
</dbReference>
<dbReference type="GeneID" id="106000087"/>
<evidence type="ECO:0000256" key="1">
    <source>
        <dbReference type="ARBA" id="ARBA00004123"/>
    </source>
</evidence>
<feature type="region of interest" description="Disordered" evidence="5">
    <location>
        <begin position="321"/>
        <end position="352"/>
    </location>
</feature>
<evidence type="ECO:0000256" key="2">
    <source>
        <dbReference type="ARBA" id="ARBA00023015"/>
    </source>
</evidence>
<dbReference type="KEGG" id="dord:106000087"/>
<dbReference type="InParanoid" id="A0A1S3GS18"/>
<dbReference type="Proteomes" id="UP000081671">
    <property type="component" value="Unplaced"/>
</dbReference>
<dbReference type="InterPro" id="IPR039590">
    <property type="entry name" value="Dppa2/4"/>
</dbReference>
<keyword evidence="2" id="KW-0805">Transcription regulation</keyword>
<dbReference type="InterPro" id="IPR025892">
    <property type="entry name" value="Dppa2/4_central_dom"/>
</dbReference>
<reference evidence="9" key="1">
    <citation type="submission" date="2025-08" db="UniProtKB">
        <authorList>
            <consortium name="RefSeq"/>
        </authorList>
    </citation>
    <scope>IDENTIFICATION</scope>
    <source>
        <tissue evidence="9">Kidney</tissue>
    </source>
</reference>
<dbReference type="AlphaFoldDB" id="A0A1S3GS18"/>
<protein>
    <submittedName>
        <fullName evidence="9">Uncharacterized protein LOC106000087</fullName>
    </submittedName>
</protein>
<gene>
    <name evidence="9" type="primary">LOC106000087</name>
</gene>
<organism evidence="8 9">
    <name type="scientific">Dipodomys ordii</name>
    <name type="common">Ord's kangaroo rat</name>
    <dbReference type="NCBI Taxonomy" id="10020"/>
    <lineage>
        <taxon>Eukaryota</taxon>
        <taxon>Metazoa</taxon>
        <taxon>Chordata</taxon>
        <taxon>Craniata</taxon>
        <taxon>Vertebrata</taxon>
        <taxon>Euteleostomi</taxon>
        <taxon>Mammalia</taxon>
        <taxon>Eutheria</taxon>
        <taxon>Euarchontoglires</taxon>
        <taxon>Glires</taxon>
        <taxon>Rodentia</taxon>
        <taxon>Castorimorpha</taxon>
        <taxon>Heteromyidae</taxon>
        <taxon>Dipodomyinae</taxon>
        <taxon>Dipodomys</taxon>
    </lineage>
</organism>
<dbReference type="PANTHER" id="PTHR16073:SF10">
    <property type="entry name" value="DEVELOPMENTAL PLURIPOTENCY-ASSOCIATED PROTEIN 2"/>
    <property type="match status" value="1"/>
</dbReference>
<dbReference type="Pfam" id="PF14049">
    <property type="entry name" value="Dppa2_A"/>
    <property type="match status" value="1"/>
</dbReference>
<keyword evidence="3" id="KW-0804">Transcription</keyword>
<dbReference type="FunCoup" id="A0A1S3GS18">
    <property type="interactions" value="449"/>
</dbReference>
<feature type="domain" description="Developmental pluripotency-associated protein 2/4 central" evidence="7">
    <location>
        <begin position="402"/>
        <end position="497"/>
    </location>
</feature>
<dbReference type="PANTHER" id="PTHR16073">
    <property type="entry name" value="DCR DOMAIN-CONTAINING PROTEIN"/>
    <property type="match status" value="1"/>
</dbReference>
<feature type="domain" description="Developmental pluripotency-associated protein 2/4 C-terminal" evidence="6">
    <location>
        <begin position="502"/>
        <end position="568"/>
    </location>
</feature>
<evidence type="ECO:0000259" key="6">
    <source>
        <dbReference type="Pfam" id="PF14047"/>
    </source>
</evidence>
<comment type="subcellular location">
    <subcellularLocation>
        <location evidence="1">Nucleus</location>
    </subcellularLocation>
</comment>
<sequence length="580" mass="64587">MPSVVCSKRQLSSICPLLIMQSLNVNLFPCCSHGFLAPTSVFLRVTLGSQLPHFFPSFLSNPDTPSPFQSPCRAGGGGCSCGEECSACLNEEMRAAAASWRAPGTEFQQFGSAREGEINCHQVDCPDKGLHLAAVSEKVDPGKGIFSRYKIVDQSSSFCYFNMLLQTSIVSGNGNIPKPAAGECTNFVTGITKCVYFLKPSKYFSTPLDSNSFPRGVTVRVYFSKKGCRQLDTVFALPGVIIHTPPKLDLKEVKRRYHECLAGLPRKCQIQITVPSRTSDSSFFQNLFPDDLDEESVILTFVPVTEEPGEEVIQSSVPTADNLNLETPKNNKDLPQTNDMNNSSRTRWKKPVGPLPAVLPPITEVSRDALRNWCQQFNLSTDGQKIEVYLRLLKRRYPEQQNYIPKTSKEARMMPYSKNNYKRERSRQKRSSISEKANTRRDTVGNESGLELKGNIVEVVTSAQASMLASWARIAAETPEAKTVKFCPTESTIETFLLPAPGVRWCVVHGRLLPANGKGWVRLQFCAGQTWVPNSRKTMISLFLLPACLFPTPGLEDNMLCPECVKRNKKMLKTINCNRR</sequence>
<feature type="compositionally biased region" description="Polar residues" evidence="5">
    <location>
        <begin position="321"/>
        <end position="345"/>
    </location>
</feature>
<keyword evidence="8" id="KW-1185">Reference proteome</keyword>
<evidence type="ECO:0000313" key="9">
    <source>
        <dbReference type="RefSeq" id="XP_012890742.1"/>
    </source>
</evidence>
<accession>A0A1S3GS18</accession>